<dbReference type="EMBL" id="CP044016">
    <property type="protein sequence ID" value="QES89372.1"/>
    <property type="molecule type" value="Genomic_DNA"/>
</dbReference>
<dbReference type="PANTHER" id="PTHR45566">
    <property type="entry name" value="HTH-TYPE TRANSCRIPTIONAL REGULATOR YHJB-RELATED"/>
    <property type="match status" value="1"/>
</dbReference>
<feature type="domain" description="Response regulatory" evidence="4">
    <location>
        <begin position="3"/>
        <end position="119"/>
    </location>
</feature>
<keyword evidence="1" id="KW-0238">DNA-binding</keyword>
<gene>
    <name evidence="5" type="ORF">E0W69_012095</name>
</gene>
<dbReference type="GO" id="GO:0000160">
    <property type="term" value="P:phosphorelay signal transduction system"/>
    <property type="evidence" value="ECO:0007669"/>
    <property type="project" value="InterPro"/>
</dbReference>
<reference evidence="5 6" key="1">
    <citation type="submission" date="2019-09" db="EMBL/GenBank/DDBJ databases">
        <title>Complete genome sequence of Arachidicoccus sp. B3-10 isolated from apple orchard soil.</title>
        <authorList>
            <person name="Kim H.S."/>
            <person name="Han K.-I."/>
            <person name="Suh M.K."/>
            <person name="Lee K.C."/>
            <person name="Eom M.K."/>
            <person name="Kim J.-S."/>
            <person name="Kang S.W."/>
            <person name="Sin Y."/>
            <person name="Lee J.-S."/>
        </authorList>
    </citation>
    <scope>NUCLEOTIDE SEQUENCE [LARGE SCALE GENOMIC DNA]</scope>
    <source>
        <strain evidence="5 6">B3-10</strain>
    </source>
</reference>
<name>A0A5P2G649_9BACT</name>
<dbReference type="RefSeq" id="WP_131330317.1">
    <property type="nucleotide sequence ID" value="NZ_CP044016.1"/>
</dbReference>
<dbReference type="PANTHER" id="PTHR45566:SF2">
    <property type="entry name" value="NARL SUBFAMILY"/>
    <property type="match status" value="1"/>
</dbReference>
<evidence type="ECO:0000259" key="4">
    <source>
        <dbReference type="PROSITE" id="PS50110"/>
    </source>
</evidence>
<evidence type="ECO:0000313" key="6">
    <source>
        <dbReference type="Proteomes" id="UP000292424"/>
    </source>
</evidence>
<dbReference type="GO" id="GO:0006355">
    <property type="term" value="P:regulation of DNA-templated transcription"/>
    <property type="evidence" value="ECO:0007669"/>
    <property type="project" value="InterPro"/>
</dbReference>
<dbReference type="InterPro" id="IPR051015">
    <property type="entry name" value="EvgA-like"/>
</dbReference>
<dbReference type="InterPro" id="IPR011006">
    <property type="entry name" value="CheY-like_superfamily"/>
</dbReference>
<evidence type="ECO:0000256" key="1">
    <source>
        <dbReference type="ARBA" id="ARBA00023125"/>
    </source>
</evidence>
<proteinExistence type="predicted"/>
<sequence>MLTLGVADSDTLYRSTLISEICVRSDRKVLFCAANGLELIEDQQNTPADILIVELYMPVISGVEAIKVLQKRNKYSKILAISAIFQPEMPKLLQDLRVNGYCSKIKEDVVVAMEILQKGGTYFDGTYFQKWEKDGMRLIKEKHTPSLMEELKSVEINIIQHTCEGKSNKEIGDILSLSKRTIDTYTRDLLLKLNLKTKIELVNYAMKHGVCRTSCQSSDLGYCACKSLFVKD</sequence>
<dbReference type="PROSITE" id="PS50043">
    <property type="entry name" value="HTH_LUXR_2"/>
    <property type="match status" value="1"/>
</dbReference>
<dbReference type="SMART" id="SM00421">
    <property type="entry name" value="HTH_LUXR"/>
    <property type="match status" value="1"/>
</dbReference>
<dbReference type="Pfam" id="PF00072">
    <property type="entry name" value="Response_reg"/>
    <property type="match status" value="1"/>
</dbReference>
<dbReference type="InterPro" id="IPR001789">
    <property type="entry name" value="Sig_transdc_resp-reg_receiver"/>
</dbReference>
<dbReference type="SUPFAM" id="SSF46894">
    <property type="entry name" value="C-terminal effector domain of the bipartite response regulators"/>
    <property type="match status" value="1"/>
</dbReference>
<dbReference type="PRINTS" id="PR00038">
    <property type="entry name" value="HTHLUXR"/>
</dbReference>
<protein>
    <submittedName>
        <fullName evidence="5">Response regulator transcription factor</fullName>
    </submittedName>
</protein>
<dbReference type="InterPro" id="IPR016032">
    <property type="entry name" value="Sig_transdc_resp-reg_C-effctor"/>
</dbReference>
<dbReference type="Pfam" id="PF00196">
    <property type="entry name" value="GerE"/>
    <property type="match status" value="1"/>
</dbReference>
<comment type="caution">
    <text evidence="2">Lacks conserved residue(s) required for the propagation of feature annotation.</text>
</comment>
<dbReference type="AlphaFoldDB" id="A0A5P2G649"/>
<dbReference type="KEGG" id="arac:E0W69_012095"/>
<evidence type="ECO:0000256" key="2">
    <source>
        <dbReference type="PROSITE-ProRule" id="PRU00169"/>
    </source>
</evidence>
<dbReference type="OrthoDB" id="1013073at2"/>
<evidence type="ECO:0000313" key="5">
    <source>
        <dbReference type="EMBL" id="QES89372.1"/>
    </source>
</evidence>
<feature type="domain" description="HTH luxR-type" evidence="3">
    <location>
        <begin position="144"/>
        <end position="209"/>
    </location>
</feature>
<dbReference type="Proteomes" id="UP000292424">
    <property type="component" value="Chromosome"/>
</dbReference>
<dbReference type="PROSITE" id="PS50110">
    <property type="entry name" value="RESPONSE_REGULATORY"/>
    <property type="match status" value="1"/>
</dbReference>
<keyword evidence="6" id="KW-1185">Reference proteome</keyword>
<dbReference type="InterPro" id="IPR000792">
    <property type="entry name" value="Tscrpt_reg_LuxR_C"/>
</dbReference>
<dbReference type="GO" id="GO:0003677">
    <property type="term" value="F:DNA binding"/>
    <property type="evidence" value="ECO:0007669"/>
    <property type="project" value="UniProtKB-KW"/>
</dbReference>
<accession>A0A5P2G649</accession>
<evidence type="ECO:0000259" key="3">
    <source>
        <dbReference type="PROSITE" id="PS50043"/>
    </source>
</evidence>
<organism evidence="5 6">
    <name type="scientific">Rhizosphaericola mali</name>
    <dbReference type="NCBI Taxonomy" id="2545455"/>
    <lineage>
        <taxon>Bacteria</taxon>
        <taxon>Pseudomonadati</taxon>
        <taxon>Bacteroidota</taxon>
        <taxon>Chitinophagia</taxon>
        <taxon>Chitinophagales</taxon>
        <taxon>Chitinophagaceae</taxon>
        <taxon>Rhizosphaericola</taxon>
    </lineage>
</organism>
<dbReference type="SUPFAM" id="SSF52172">
    <property type="entry name" value="CheY-like"/>
    <property type="match status" value="1"/>
</dbReference>
<dbReference type="Gene3D" id="3.40.50.2300">
    <property type="match status" value="1"/>
</dbReference>